<evidence type="ECO:0008006" key="4">
    <source>
        <dbReference type="Google" id="ProtNLM"/>
    </source>
</evidence>
<evidence type="ECO:0000256" key="1">
    <source>
        <dbReference type="SAM" id="SignalP"/>
    </source>
</evidence>
<dbReference type="OrthoDB" id="195325at2759"/>
<reference evidence="2" key="1">
    <citation type="submission" date="2022-07" db="EMBL/GenBank/DDBJ databases">
        <title>Genome analysis of Parmales, a sister group of diatoms, reveals the evolutionary specialization of diatoms from phago-mixotrophs to photoautotrophs.</title>
        <authorList>
            <person name="Ban H."/>
            <person name="Sato S."/>
            <person name="Yoshikawa S."/>
            <person name="Kazumasa Y."/>
            <person name="Nakamura Y."/>
            <person name="Ichinomiya M."/>
            <person name="Saitoh K."/>
            <person name="Sato N."/>
            <person name="Blanc-Mathieu R."/>
            <person name="Endo H."/>
            <person name="Kuwata A."/>
            <person name="Ogata H."/>
        </authorList>
    </citation>
    <scope>NUCLEOTIDE SEQUENCE</scope>
</reference>
<protein>
    <recommendedName>
        <fullName evidence="4">Pectin acetylesterase</fullName>
    </recommendedName>
</protein>
<name>A0A9W7C6A9_9STRA</name>
<dbReference type="GO" id="GO:0016787">
    <property type="term" value="F:hydrolase activity"/>
    <property type="evidence" value="ECO:0007669"/>
    <property type="project" value="InterPro"/>
</dbReference>
<accession>A0A9W7C6A9</accession>
<proteinExistence type="predicted"/>
<evidence type="ECO:0000313" key="3">
    <source>
        <dbReference type="Proteomes" id="UP001165082"/>
    </source>
</evidence>
<comment type="caution">
    <text evidence="2">The sequence shown here is derived from an EMBL/GenBank/DDBJ whole genome shotgun (WGS) entry which is preliminary data.</text>
</comment>
<dbReference type="PANTHER" id="PTHR21562:SF83">
    <property type="entry name" value="PECTIN ACETYLESTERASE 4"/>
    <property type="match status" value="1"/>
</dbReference>
<keyword evidence="1" id="KW-0732">Signal</keyword>
<dbReference type="EMBL" id="BRXZ01000060">
    <property type="protein sequence ID" value="GMI04082.1"/>
    <property type="molecule type" value="Genomic_DNA"/>
</dbReference>
<evidence type="ECO:0000313" key="2">
    <source>
        <dbReference type="EMBL" id="GMI04082.1"/>
    </source>
</evidence>
<keyword evidence="3" id="KW-1185">Reference proteome</keyword>
<organism evidence="2 3">
    <name type="scientific">Triparma retinervis</name>
    <dbReference type="NCBI Taxonomy" id="2557542"/>
    <lineage>
        <taxon>Eukaryota</taxon>
        <taxon>Sar</taxon>
        <taxon>Stramenopiles</taxon>
        <taxon>Ochrophyta</taxon>
        <taxon>Bolidophyceae</taxon>
        <taxon>Parmales</taxon>
        <taxon>Triparmaceae</taxon>
        <taxon>Triparma</taxon>
    </lineage>
</organism>
<feature type="signal peptide" evidence="1">
    <location>
        <begin position="1"/>
        <end position="19"/>
    </location>
</feature>
<dbReference type="InterPro" id="IPR004963">
    <property type="entry name" value="PAE/NOTUM"/>
</dbReference>
<dbReference type="Pfam" id="PF03283">
    <property type="entry name" value="PAE"/>
    <property type="match status" value="1"/>
</dbReference>
<dbReference type="AlphaFoldDB" id="A0A9W7C6A9"/>
<feature type="chain" id="PRO_5040903338" description="Pectin acetylesterase" evidence="1">
    <location>
        <begin position="20"/>
        <end position="417"/>
    </location>
</feature>
<gene>
    <name evidence="2" type="ORF">TrRE_jg3987</name>
</gene>
<dbReference type="PANTHER" id="PTHR21562">
    <property type="entry name" value="NOTUM-RELATED"/>
    <property type="match status" value="1"/>
</dbReference>
<dbReference type="Proteomes" id="UP001165082">
    <property type="component" value="Unassembled WGS sequence"/>
</dbReference>
<sequence length="417" mass="45265">MRISATLLLLTSFPSLVRACDTKEALELDKILNPGVHGGLGGSSGLGASAPVTFLPQDKGDESPACLDGTPQGFYFVPSASGNSTSWTISIEGGGWCYDEDSCLSRAGTDLGSSKEWPESNGCGCMNVKENADIDDTDPIDHDCNCIFLPYCDGASFSGYRPEPWDVPNSPGEVIYFRGIKNFDGVVDAALALGMSEATDFVLTGDSAGGLSTFLHVDRVASRLPSTTTVTAAPVVGFFLDHDNYAGSDANYTAWMKYIYGMQNLTFGTNGGLMAECEARYPDQPHYCFMSPYMHHVIETPYYVFNSKFDSWQLENELQTKWETADEQAAVVQYGGDFDQQFEDVTEEEGNGAFVSTCLCHGCPWFDLELEGRNSYQHYADWKLGRTKGGDAFKIDMRGPNGDGELVAEGIACSAFP</sequence>